<evidence type="ECO:0000313" key="2">
    <source>
        <dbReference type="Proteomes" id="UP000828048"/>
    </source>
</evidence>
<keyword evidence="2" id="KW-1185">Reference proteome</keyword>
<organism evidence="1 2">
    <name type="scientific">Vaccinium darrowii</name>
    <dbReference type="NCBI Taxonomy" id="229202"/>
    <lineage>
        <taxon>Eukaryota</taxon>
        <taxon>Viridiplantae</taxon>
        <taxon>Streptophyta</taxon>
        <taxon>Embryophyta</taxon>
        <taxon>Tracheophyta</taxon>
        <taxon>Spermatophyta</taxon>
        <taxon>Magnoliopsida</taxon>
        <taxon>eudicotyledons</taxon>
        <taxon>Gunneridae</taxon>
        <taxon>Pentapetalae</taxon>
        <taxon>asterids</taxon>
        <taxon>Ericales</taxon>
        <taxon>Ericaceae</taxon>
        <taxon>Vaccinioideae</taxon>
        <taxon>Vaccinieae</taxon>
        <taxon>Vaccinium</taxon>
    </lineage>
</organism>
<protein>
    <submittedName>
        <fullName evidence="1">Uncharacterized protein</fullName>
    </submittedName>
</protein>
<dbReference type="Proteomes" id="UP000828048">
    <property type="component" value="Chromosome 9"/>
</dbReference>
<dbReference type="EMBL" id="CM037159">
    <property type="protein sequence ID" value="KAH7865986.1"/>
    <property type="molecule type" value="Genomic_DNA"/>
</dbReference>
<gene>
    <name evidence="1" type="ORF">Vadar_013921</name>
</gene>
<evidence type="ECO:0000313" key="1">
    <source>
        <dbReference type="EMBL" id="KAH7865986.1"/>
    </source>
</evidence>
<comment type="caution">
    <text evidence="1">The sequence shown here is derived from an EMBL/GenBank/DDBJ whole genome shotgun (WGS) entry which is preliminary data.</text>
</comment>
<name>A0ACB7ZK41_9ERIC</name>
<sequence>MKLQYFKRRFLYDRPTLVDPAADSGRGGDFPPEAIVEEVEEFLKASTGVEVSVEDIERTVTEIFEEHKDAVLEQHYRTNGWSFFFAILIASCPLMGSTYFDRCEWKGNTFGCWLHGSSCS</sequence>
<reference evidence="1 2" key="1">
    <citation type="journal article" date="2021" name="Hortic Res">
        <title>High-quality reference genome and annotation aids understanding of berry development for evergreen blueberry (Vaccinium darrowii).</title>
        <authorList>
            <person name="Yu J."/>
            <person name="Hulse-Kemp A.M."/>
            <person name="Babiker E."/>
            <person name="Staton M."/>
        </authorList>
    </citation>
    <scope>NUCLEOTIDE SEQUENCE [LARGE SCALE GENOMIC DNA]</scope>
    <source>
        <strain evidence="2">cv. NJ 8807/NJ 8810</strain>
        <tissue evidence="1">Young leaf</tissue>
    </source>
</reference>
<accession>A0ACB7ZK41</accession>
<proteinExistence type="predicted"/>